<dbReference type="Pfam" id="PF08031">
    <property type="entry name" value="BBE"/>
    <property type="match status" value="1"/>
</dbReference>
<keyword evidence="3" id="KW-1185">Reference proteome</keyword>
<dbReference type="AlphaFoldDB" id="E1ZBT0"/>
<dbReference type="RefSeq" id="XP_005848795.1">
    <property type="nucleotide sequence ID" value="XM_005848733.1"/>
</dbReference>
<evidence type="ECO:0000313" key="2">
    <source>
        <dbReference type="EMBL" id="EFN56693.1"/>
    </source>
</evidence>
<feature type="domain" description="Berberine/berberine-like" evidence="1">
    <location>
        <begin position="31"/>
        <end position="78"/>
    </location>
</feature>
<name>E1ZBT0_CHLVA</name>
<evidence type="ECO:0000313" key="3">
    <source>
        <dbReference type="Proteomes" id="UP000008141"/>
    </source>
</evidence>
<dbReference type="GO" id="GO:0016491">
    <property type="term" value="F:oxidoreductase activity"/>
    <property type="evidence" value="ECO:0007669"/>
    <property type="project" value="InterPro"/>
</dbReference>
<accession>E1ZBT0</accession>
<sequence>MLTLEQRLNSFVRCAAKHGNLEALAPIRRAAFYNFLDCGIRATKHARGPATTAQLAAIYFGSNARRVLELKRRWDPANRLGMFCG</sequence>
<dbReference type="InParanoid" id="E1ZBT0"/>
<dbReference type="InterPro" id="IPR012951">
    <property type="entry name" value="BBE"/>
</dbReference>
<dbReference type="GeneID" id="17356025"/>
<protein>
    <recommendedName>
        <fullName evidence="1">Berberine/berberine-like domain-containing protein</fullName>
    </recommendedName>
</protein>
<evidence type="ECO:0000259" key="1">
    <source>
        <dbReference type="Pfam" id="PF08031"/>
    </source>
</evidence>
<organism evidence="3">
    <name type="scientific">Chlorella variabilis</name>
    <name type="common">Green alga</name>
    <dbReference type="NCBI Taxonomy" id="554065"/>
    <lineage>
        <taxon>Eukaryota</taxon>
        <taxon>Viridiplantae</taxon>
        <taxon>Chlorophyta</taxon>
        <taxon>core chlorophytes</taxon>
        <taxon>Trebouxiophyceae</taxon>
        <taxon>Chlorellales</taxon>
        <taxon>Chlorellaceae</taxon>
        <taxon>Chlorella clade</taxon>
        <taxon>Chlorella</taxon>
    </lineage>
</organism>
<dbReference type="GO" id="GO:0050660">
    <property type="term" value="F:flavin adenine dinucleotide binding"/>
    <property type="evidence" value="ECO:0007669"/>
    <property type="project" value="InterPro"/>
</dbReference>
<dbReference type="Proteomes" id="UP000008141">
    <property type="component" value="Unassembled WGS sequence"/>
</dbReference>
<dbReference type="EMBL" id="GL433841">
    <property type="protein sequence ID" value="EFN56693.1"/>
    <property type="molecule type" value="Genomic_DNA"/>
</dbReference>
<dbReference type="KEGG" id="cvr:CHLNCDRAFT_144605"/>
<proteinExistence type="predicted"/>
<dbReference type="OrthoDB" id="9983560at2759"/>
<reference evidence="2 3" key="1">
    <citation type="journal article" date="2010" name="Plant Cell">
        <title>The Chlorella variabilis NC64A genome reveals adaptation to photosymbiosis, coevolution with viruses, and cryptic sex.</title>
        <authorList>
            <person name="Blanc G."/>
            <person name="Duncan G."/>
            <person name="Agarkova I."/>
            <person name="Borodovsky M."/>
            <person name="Gurnon J."/>
            <person name="Kuo A."/>
            <person name="Lindquist E."/>
            <person name="Lucas S."/>
            <person name="Pangilinan J."/>
            <person name="Polle J."/>
            <person name="Salamov A."/>
            <person name="Terry A."/>
            <person name="Yamada T."/>
            <person name="Dunigan D.D."/>
            <person name="Grigoriev I.V."/>
            <person name="Claverie J.M."/>
            <person name="Van Etten J.L."/>
        </authorList>
    </citation>
    <scope>NUCLEOTIDE SEQUENCE [LARGE SCALE GENOMIC DNA]</scope>
    <source>
        <strain evidence="2 3">NC64A</strain>
    </source>
</reference>
<gene>
    <name evidence="2" type="ORF">CHLNCDRAFT_144605</name>
</gene>